<comment type="caution">
    <text evidence="1">The sequence shown here is derived from an EMBL/GenBank/DDBJ whole genome shotgun (WGS) entry which is preliminary data.</text>
</comment>
<sequence length="152" mass="17537">MNMRLPRYLVDSDPLLTNVVLLLGEDPALEVSDTEWTAEELENAEQQVEAVLMEEALIEACFEEMMEEEEDRWFHNHVIAMQPPVYLFTPPSQAPLQQLSSSTLQYVPVWLSMAQTPTENYSSTNVHCEHKYFLVSQLNPEAPEFYPHSMMS</sequence>
<gene>
    <name evidence="1" type="ORF">DPMN_165347</name>
</gene>
<organism evidence="1 2">
    <name type="scientific">Dreissena polymorpha</name>
    <name type="common">Zebra mussel</name>
    <name type="synonym">Mytilus polymorpha</name>
    <dbReference type="NCBI Taxonomy" id="45954"/>
    <lineage>
        <taxon>Eukaryota</taxon>
        <taxon>Metazoa</taxon>
        <taxon>Spiralia</taxon>
        <taxon>Lophotrochozoa</taxon>
        <taxon>Mollusca</taxon>
        <taxon>Bivalvia</taxon>
        <taxon>Autobranchia</taxon>
        <taxon>Heteroconchia</taxon>
        <taxon>Euheterodonta</taxon>
        <taxon>Imparidentia</taxon>
        <taxon>Neoheterodontei</taxon>
        <taxon>Myida</taxon>
        <taxon>Dreissenoidea</taxon>
        <taxon>Dreissenidae</taxon>
        <taxon>Dreissena</taxon>
    </lineage>
</organism>
<evidence type="ECO:0000313" key="2">
    <source>
        <dbReference type="Proteomes" id="UP000828390"/>
    </source>
</evidence>
<name>A0A9D4EVX5_DREPO</name>
<dbReference type="EMBL" id="JAIWYP010000008">
    <property type="protein sequence ID" value="KAH3787227.1"/>
    <property type="molecule type" value="Genomic_DNA"/>
</dbReference>
<accession>A0A9D4EVX5</accession>
<evidence type="ECO:0000313" key="1">
    <source>
        <dbReference type="EMBL" id="KAH3787227.1"/>
    </source>
</evidence>
<dbReference type="Proteomes" id="UP000828390">
    <property type="component" value="Unassembled WGS sequence"/>
</dbReference>
<keyword evidence="2" id="KW-1185">Reference proteome</keyword>
<dbReference type="Pfam" id="PF07145">
    <property type="entry name" value="PAM2"/>
    <property type="match status" value="1"/>
</dbReference>
<reference evidence="1" key="1">
    <citation type="journal article" date="2019" name="bioRxiv">
        <title>The Genome of the Zebra Mussel, Dreissena polymorpha: A Resource for Invasive Species Research.</title>
        <authorList>
            <person name="McCartney M.A."/>
            <person name="Auch B."/>
            <person name="Kono T."/>
            <person name="Mallez S."/>
            <person name="Zhang Y."/>
            <person name="Obille A."/>
            <person name="Becker A."/>
            <person name="Abrahante J.E."/>
            <person name="Garbe J."/>
            <person name="Badalamenti J.P."/>
            <person name="Herman A."/>
            <person name="Mangelson H."/>
            <person name="Liachko I."/>
            <person name="Sullivan S."/>
            <person name="Sone E.D."/>
            <person name="Koren S."/>
            <person name="Silverstein K.A.T."/>
            <person name="Beckman K.B."/>
            <person name="Gohl D.M."/>
        </authorList>
    </citation>
    <scope>NUCLEOTIDE SEQUENCE</scope>
    <source>
        <strain evidence="1">Duluth1</strain>
        <tissue evidence="1">Whole animal</tissue>
    </source>
</reference>
<dbReference type="InterPro" id="IPR009818">
    <property type="entry name" value="PAM2_motif"/>
</dbReference>
<protein>
    <submittedName>
        <fullName evidence="1">Uncharacterized protein</fullName>
    </submittedName>
</protein>
<dbReference type="OrthoDB" id="6136972at2759"/>
<dbReference type="AlphaFoldDB" id="A0A9D4EVX5"/>
<reference evidence="1" key="2">
    <citation type="submission" date="2020-11" db="EMBL/GenBank/DDBJ databases">
        <authorList>
            <person name="McCartney M.A."/>
            <person name="Auch B."/>
            <person name="Kono T."/>
            <person name="Mallez S."/>
            <person name="Becker A."/>
            <person name="Gohl D.M."/>
            <person name="Silverstein K.A.T."/>
            <person name="Koren S."/>
            <person name="Bechman K.B."/>
            <person name="Herman A."/>
            <person name="Abrahante J.E."/>
            <person name="Garbe J."/>
        </authorList>
    </citation>
    <scope>NUCLEOTIDE SEQUENCE</scope>
    <source>
        <strain evidence="1">Duluth1</strain>
        <tissue evidence="1">Whole animal</tissue>
    </source>
</reference>
<proteinExistence type="predicted"/>